<dbReference type="InterPro" id="IPR003567">
    <property type="entry name" value="Cyt_c_biogenesis"/>
</dbReference>
<dbReference type="Pfam" id="PF01578">
    <property type="entry name" value="Cytochrom_C_asm"/>
    <property type="match status" value="1"/>
</dbReference>
<evidence type="ECO:0000259" key="4">
    <source>
        <dbReference type="Pfam" id="PF01578"/>
    </source>
</evidence>
<accession>A0A542D680</accession>
<feature type="transmembrane region" description="Helical" evidence="3">
    <location>
        <begin position="211"/>
        <end position="230"/>
    </location>
</feature>
<feature type="transmembrane region" description="Helical" evidence="3">
    <location>
        <begin position="178"/>
        <end position="199"/>
    </location>
</feature>
<dbReference type="PRINTS" id="PR01410">
    <property type="entry name" value="CCBIOGENESIS"/>
</dbReference>
<feature type="domain" description="Cytochrome c-type biogenesis protein CcmF C-terminal" evidence="5">
    <location>
        <begin position="317"/>
        <end position="406"/>
    </location>
</feature>
<dbReference type="PANTHER" id="PTHR43653:SF3">
    <property type="entry name" value="CYTOCHROME C-TYPE BIOGENESIS PROTEIN NRFE-RELATED"/>
    <property type="match status" value="1"/>
</dbReference>
<feature type="transmembrane region" description="Helical" evidence="3">
    <location>
        <begin position="539"/>
        <end position="556"/>
    </location>
</feature>
<dbReference type="InterPro" id="IPR002541">
    <property type="entry name" value="Cyt_c_assembly"/>
</dbReference>
<feature type="domain" description="Cytochrome c-type biogenesis protein CcmF C-terminal" evidence="5">
    <location>
        <begin position="412"/>
        <end position="557"/>
    </location>
</feature>
<feature type="transmembrane region" description="Helical" evidence="3">
    <location>
        <begin position="121"/>
        <end position="144"/>
    </location>
</feature>
<feature type="transmembrane region" description="Helical" evidence="3">
    <location>
        <begin position="97"/>
        <end position="114"/>
    </location>
</feature>
<comment type="caution">
    <text evidence="6">The sequence shown here is derived from an EMBL/GenBank/DDBJ whole genome shotgun (WGS) entry which is preliminary data.</text>
</comment>
<comment type="similarity">
    <text evidence="1">Belongs to the CcmF/CycK/Ccl1/NrfE/CcsA family.</text>
</comment>
<gene>
    <name evidence="6" type="ORF">FHU10_0525</name>
</gene>
<evidence type="ECO:0000256" key="2">
    <source>
        <dbReference type="ARBA" id="ARBA00022748"/>
    </source>
</evidence>
<evidence type="ECO:0000256" key="1">
    <source>
        <dbReference type="ARBA" id="ARBA00009186"/>
    </source>
</evidence>
<name>A0A542D680_SERFO</name>
<evidence type="ECO:0000256" key="3">
    <source>
        <dbReference type="SAM" id="Phobius"/>
    </source>
</evidence>
<reference evidence="6" key="2">
    <citation type="submission" date="2019-08" db="EMBL/GenBank/DDBJ databases">
        <title>Investigation of anaerobic lignin degradation for improved lignocellulosic biofuels.</title>
        <authorList>
            <person name="Deangelis K.PhD."/>
        </authorList>
    </citation>
    <scope>NUCLEOTIDE SEQUENCE [LARGE SCALE GENOMIC DNA]</scope>
    <source>
        <strain evidence="6">128R</strain>
    </source>
</reference>
<feature type="transmembrane region" description="Helical" evidence="3">
    <location>
        <begin position="12"/>
        <end position="31"/>
    </location>
</feature>
<dbReference type="GO" id="GO:0016020">
    <property type="term" value="C:membrane"/>
    <property type="evidence" value="ECO:0007669"/>
    <property type="project" value="InterPro"/>
</dbReference>
<feature type="domain" description="Cytochrome c assembly protein" evidence="4">
    <location>
        <begin position="90"/>
        <end position="296"/>
    </location>
</feature>
<protein>
    <submittedName>
        <fullName evidence="6">Respiratory nitrite reductase-specific cytochrome c biogenesis protein NrfE /respiratory nitrite reductase-specific cytochrome c biogenesis protein NrfF</fullName>
    </submittedName>
</protein>
<feature type="transmembrane region" description="Helical" evidence="3">
    <location>
        <begin position="250"/>
        <end position="266"/>
    </location>
</feature>
<feature type="transmembrane region" description="Helical" evidence="3">
    <location>
        <begin position="312"/>
        <end position="335"/>
    </location>
</feature>
<feature type="transmembrane region" description="Helical" evidence="3">
    <location>
        <begin position="347"/>
        <end position="371"/>
    </location>
</feature>
<dbReference type="Pfam" id="PF16327">
    <property type="entry name" value="CcmF_C"/>
    <property type="match status" value="2"/>
</dbReference>
<dbReference type="InterPro" id="IPR032523">
    <property type="entry name" value="CcmF_C"/>
</dbReference>
<organism evidence="6">
    <name type="scientific">Serratia fonticola</name>
    <dbReference type="NCBI Taxonomy" id="47917"/>
    <lineage>
        <taxon>Bacteria</taxon>
        <taxon>Pseudomonadati</taxon>
        <taxon>Pseudomonadota</taxon>
        <taxon>Gammaproteobacteria</taxon>
        <taxon>Enterobacterales</taxon>
        <taxon>Yersiniaceae</taxon>
        <taxon>Serratia</taxon>
    </lineage>
</organism>
<dbReference type="AlphaFoldDB" id="A0A542D680"/>
<dbReference type="GO" id="GO:0015232">
    <property type="term" value="F:heme transmembrane transporter activity"/>
    <property type="evidence" value="ECO:0007669"/>
    <property type="project" value="InterPro"/>
</dbReference>
<evidence type="ECO:0000259" key="5">
    <source>
        <dbReference type="Pfam" id="PF16327"/>
    </source>
</evidence>
<keyword evidence="3" id="KW-0812">Transmembrane</keyword>
<proteinExistence type="inferred from homology"/>
<dbReference type="NCBIfam" id="NF007691">
    <property type="entry name" value="PRK10369.1"/>
    <property type="match status" value="1"/>
</dbReference>
<dbReference type="InterPro" id="IPR003570">
    <property type="entry name" value="Cyt_c_biogenesis_NrfE"/>
</dbReference>
<feature type="transmembrane region" description="Helical" evidence="3">
    <location>
        <begin position="43"/>
        <end position="63"/>
    </location>
</feature>
<dbReference type="EMBL" id="VISQ01000001">
    <property type="protein sequence ID" value="TVZ68106.1"/>
    <property type="molecule type" value="Genomic_DNA"/>
</dbReference>
<dbReference type="PRINTS" id="PR01413">
    <property type="entry name" value="NRFEBIOGNSIS"/>
</dbReference>
<keyword evidence="2" id="KW-0201">Cytochrome c-type biogenesis</keyword>
<evidence type="ECO:0000313" key="6">
    <source>
        <dbReference type="EMBL" id="TVZ68106.1"/>
    </source>
</evidence>
<dbReference type="GO" id="GO:0020037">
    <property type="term" value="F:heme binding"/>
    <property type="evidence" value="ECO:0007669"/>
    <property type="project" value="InterPro"/>
</dbReference>
<reference evidence="6" key="1">
    <citation type="submission" date="2019-06" db="EMBL/GenBank/DDBJ databases">
        <authorList>
            <person name="Deangelis K."/>
            <person name="Huntemann M."/>
            <person name="Clum A."/>
            <person name="Pillay M."/>
            <person name="Palaniappan K."/>
            <person name="Varghese N."/>
            <person name="Mikhailova N."/>
            <person name="Stamatis D."/>
            <person name="Reddy T."/>
            <person name="Daum C."/>
            <person name="Shapiro N."/>
            <person name="Ivanova N."/>
            <person name="Kyrpides N."/>
            <person name="Woyke T."/>
        </authorList>
    </citation>
    <scope>NUCLEOTIDE SEQUENCE [LARGE SCALE GENOMIC DNA]</scope>
    <source>
        <strain evidence="6">128R</strain>
    </source>
</reference>
<keyword evidence="3" id="KW-0472">Membrane</keyword>
<sequence>MLWLAELGFITLLLACSTSLLLAGITLFSWWHRRRVWLPVRAWSLVTFVLIALAFATLLLLFWRDDFSVLYVAQHGHRQLPALMKVGALWGGHEGSLLLWLLCLAAWSACFALFTPQGEGAVVPITLAILALIIGCFLIFILLFSDPFVRVFPPAVEGRDLNPMLQHIGLILHPPLLYLGYGGFAVCSALMLAALLQGTFTPLIAEQCQRWAKPAWCFLTAGIILGSWWAYSELGWGGWWFWDPVENASLLPWLTATALLHSLAVSQRTGSLWHGTLLLTLGTFVLSLLGTLIVRSGVLVSVHAFALDEQRALPLFILFAFLSGISLLIYALRANRAPASAPPAKPVLLGAVLLLSAAALIVLIGTLYPMFYRLMGWGQISVGAPYFNLVLLPFAGLGLVLMCYGGFDRRRIPQWIAHAGVLLTALGIASSSLQRHEISLNVTAGETVTLAGYQFHFRSVELLAQGNFTTEQAVIDVSQQSKKVAQLRPERRFYTARRQQMFEPGIGWSAFHDWYVVMGEKSGEQRYAMRFYVQTGIRWIWWGGGLMIVGVLASCWQRRQPCVG</sequence>
<dbReference type="GO" id="GO:0017004">
    <property type="term" value="P:cytochrome complex assembly"/>
    <property type="evidence" value="ECO:0007669"/>
    <property type="project" value="UniProtKB-KW"/>
</dbReference>
<dbReference type="PANTHER" id="PTHR43653">
    <property type="entry name" value="CYTOCHROME C ASSEMBLY PROTEIN-RELATED"/>
    <property type="match status" value="1"/>
</dbReference>
<feature type="transmembrane region" description="Helical" evidence="3">
    <location>
        <begin position="278"/>
        <end position="306"/>
    </location>
</feature>
<keyword evidence="3" id="KW-1133">Transmembrane helix</keyword>
<feature type="transmembrane region" description="Helical" evidence="3">
    <location>
        <begin position="383"/>
        <end position="403"/>
    </location>
</feature>